<sequence>MNIIKHNLVTILFALGLSAVHWTAQAEGFDAKGIGPSGEPLNAEQLENEPTPSEAEAQVFDQDQVDRWADYWANYAEQFSPRSYRRDVIQDACTALQERVQSSEDAAKLTACLNQLRSLQIRTPDDYLQELAENTGLDGDEKPYFCAKQYPDPEVNGERRPRCLPTREFGMRGAWIHTHVNNASPAHTDTHFSYEVLSGDCSISVDGVITPQPGPCVVQASERINAGLTLRSDPLELTIVEDRCLVDNPVTLTADNLTPRVGETIQLTASGGERVMCESGNNNYYFGLLSPHCRIDQNGSAYATSAGECIFLAYAAEAINDAFEGRLVVTFSDPESSSVDPNGGLTLSISQQNPPAGAEVDVIVSGAGGDGANSVLFGASGGTAGSCQIASNGRLTTSGDTTCLITARAGNKSGSLCQNFGLGSVYPPEECLPTGFYNGPLLVDNPRGTVGVANQQPIQLQARGGGSGRTITWSLLEANDDCQISSQGQIAATANTVCKVRAYKNGNYSSNVYCAAFGSSLDAACNTENAGGTDIADLGIEVSGSTTGITVGSEVTVTATGLGMALANIDVINVGGELSQCFVRHGESAGSTGASNVTSAVIGHRANLGDGVCRVRVTKQGFPQNPVFACLAYGSAIISDEATCAGGAPETVFTVTSSSETAQPGESITINAAINRSLIQNENFMIRGSTNAGPVNSPGGVLVPGCTWNEDNFRVASRTVSCPDDRTIRVQVDFDKRIDNPQGETLTEYVCLTFGAGSTNAHCAQQQAQAGGTTFLSDLDRLSVSLSPAHLSSVGYIAATLDTDEEGEWPPTWRITWSYNGNQVCSNLYKGIYPIQLRDFDQRTAKYKLNSAWSRNEQNYSCNINVRIFDTENFVEKRINSCLSFNEGRCADLPADSTPVDGPTDW</sequence>
<name>B6BVU1_9PROT</name>
<gene>
    <name evidence="3" type="ORF">KB13_1160</name>
</gene>
<proteinExistence type="predicted"/>
<dbReference type="HOGENOM" id="CLU_320219_0_0_4"/>
<protein>
    <submittedName>
        <fullName evidence="3">Uncharacterized protein</fullName>
    </submittedName>
</protein>
<feature type="chain" id="PRO_5002841226" evidence="2">
    <location>
        <begin position="27"/>
        <end position="906"/>
    </location>
</feature>
<keyword evidence="2" id="KW-0732">Signal</keyword>
<dbReference type="STRING" id="314607.KB13_1160"/>
<keyword evidence="4" id="KW-1185">Reference proteome</keyword>
<reference evidence="4" key="1">
    <citation type="journal article" date="2012" name="Stand. Genomic Sci.">
        <title>Genome sequence of strain HIMB624, a cultured representative from the OM43 clade of marine Betaproteobacteria.</title>
        <authorList>
            <person name="Huggett M.J."/>
            <person name="Hayakawa D.H."/>
            <person name="Rappe M.S."/>
        </authorList>
    </citation>
    <scope>NUCLEOTIDE SEQUENCE [LARGE SCALE GENOMIC DNA]</scope>
    <source>
        <strain evidence="4">KB13</strain>
    </source>
</reference>
<feature type="signal peptide" evidence="2">
    <location>
        <begin position="1"/>
        <end position="26"/>
    </location>
</feature>
<dbReference type="AlphaFoldDB" id="B6BVU1"/>
<evidence type="ECO:0000313" key="4">
    <source>
        <dbReference type="Proteomes" id="UP000004188"/>
    </source>
</evidence>
<evidence type="ECO:0000256" key="2">
    <source>
        <dbReference type="SAM" id="SignalP"/>
    </source>
</evidence>
<dbReference type="Proteomes" id="UP000004188">
    <property type="component" value="Unassembled WGS sequence"/>
</dbReference>
<organism evidence="3 4">
    <name type="scientific">beta proteobacterium KB13</name>
    <dbReference type="NCBI Taxonomy" id="314607"/>
    <lineage>
        <taxon>Bacteria</taxon>
        <taxon>Pseudomonadati</taxon>
        <taxon>Pseudomonadota</taxon>
        <taxon>Betaproteobacteria</taxon>
        <taxon>Nitrosomonadales</taxon>
        <taxon>OM43 clade</taxon>
    </lineage>
</organism>
<evidence type="ECO:0000256" key="1">
    <source>
        <dbReference type="SAM" id="MobiDB-lite"/>
    </source>
</evidence>
<dbReference type="EMBL" id="DS995299">
    <property type="protein sequence ID" value="EDZ65028.1"/>
    <property type="molecule type" value="Genomic_DNA"/>
</dbReference>
<accession>B6BVU1</accession>
<evidence type="ECO:0000313" key="3">
    <source>
        <dbReference type="EMBL" id="EDZ65028.1"/>
    </source>
</evidence>
<feature type="region of interest" description="Disordered" evidence="1">
    <location>
        <begin position="31"/>
        <end position="51"/>
    </location>
</feature>